<evidence type="ECO:0000313" key="4">
    <source>
        <dbReference type="Proteomes" id="UP000479043"/>
    </source>
</evidence>
<protein>
    <recommendedName>
        <fullName evidence="2">Nitrile hydratase alpha/Thiocyanate hydrolase gamma domain-containing protein</fullName>
    </recommendedName>
</protein>
<gene>
    <name evidence="3" type="ORF">GR167_02675</name>
</gene>
<keyword evidence="1" id="KW-0479">Metal-binding</keyword>
<dbReference type="Gene3D" id="3.90.330.10">
    <property type="entry name" value="Nitrile hydratase alpha /Thiocyanate hydrolase gamma"/>
    <property type="match status" value="1"/>
</dbReference>
<reference evidence="3 4" key="1">
    <citation type="submission" date="2020-01" db="EMBL/GenBank/DDBJ databases">
        <authorList>
            <person name="Chen S."/>
        </authorList>
    </citation>
    <scope>NUCLEOTIDE SEQUENCE [LARGE SCALE GENOMIC DNA]</scope>
    <source>
        <strain evidence="3 4">GS-10</strain>
    </source>
</reference>
<keyword evidence="4" id="KW-1185">Reference proteome</keyword>
<name>A0A6L8LDR8_9RHOB</name>
<proteinExistence type="predicted"/>
<evidence type="ECO:0000313" key="3">
    <source>
        <dbReference type="EMBL" id="MYM54194.1"/>
    </source>
</evidence>
<dbReference type="EMBL" id="WWEN01000002">
    <property type="protein sequence ID" value="MYM54194.1"/>
    <property type="molecule type" value="Genomic_DNA"/>
</dbReference>
<dbReference type="Proteomes" id="UP000479043">
    <property type="component" value="Unassembled WGS sequence"/>
</dbReference>
<organism evidence="3 4">
    <name type="scientific">Thalassovita mangrovi</name>
    <dbReference type="NCBI Taxonomy" id="2692236"/>
    <lineage>
        <taxon>Bacteria</taxon>
        <taxon>Pseudomonadati</taxon>
        <taxon>Pseudomonadota</taxon>
        <taxon>Alphaproteobacteria</taxon>
        <taxon>Rhodobacterales</taxon>
        <taxon>Roseobacteraceae</taxon>
        <taxon>Thalassovita</taxon>
    </lineage>
</organism>
<dbReference type="AlphaFoldDB" id="A0A6L8LDR8"/>
<dbReference type="SUPFAM" id="SSF56209">
    <property type="entry name" value="Nitrile hydratase alpha chain"/>
    <property type="match status" value="1"/>
</dbReference>
<sequence length="75" mass="7987">MYERSSAGDVLCRRHGLGCGNQKLHQGHRLTAPEKTALRGHDSVAELRYSVLPAQPAGSDGMNAANCAVLPAAFR</sequence>
<dbReference type="InterPro" id="IPR036648">
    <property type="entry name" value="CN_Hdrase_a/SCN_Hdrase_g_sf"/>
</dbReference>
<accession>A0A6L8LDR8</accession>
<feature type="domain" description="Nitrile hydratase alpha/Thiocyanate hydrolase gamma" evidence="2">
    <location>
        <begin position="30"/>
        <end position="68"/>
    </location>
</feature>
<evidence type="ECO:0000256" key="1">
    <source>
        <dbReference type="ARBA" id="ARBA00022723"/>
    </source>
</evidence>
<dbReference type="GO" id="GO:0046914">
    <property type="term" value="F:transition metal ion binding"/>
    <property type="evidence" value="ECO:0007669"/>
    <property type="project" value="InterPro"/>
</dbReference>
<comment type="caution">
    <text evidence="3">The sequence shown here is derived from an EMBL/GenBank/DDBJ whole genome shotgun (WGS) entry which is preliminary data.</text>
</comment>
<dbReference type="Pfam" id="PF02979">
    <property type="entry name" value="NHase_alpha"/>
    <property type="match status" value="1"/>
</dbReference>
<dbReference type="InterPro" id="IPR004232">
    <property type="entry name" value="CN_Hdrtase_a/SCN_Hdrlase_g"/>
</dbReference>
<dbReference type="GO" id="GO:0003824">
    <property type="term" value="F:catalytic activity"/>
    <property type="evidence" value="ECO:0007669"/>
    <property type="project" value="InterPro"/>
</dbReference>
<evidence type="ECO:0000259" key="2">
    <source>
        <dbReference type="Pfam" id="PF02979"/>
    </source>
</evidence>